<protein>
    <recommendedName>
        <fullName evidence="4">DUF4843 domain-containing protein</fullName>
    </recommendedName>
</protein>
<evidence type="ECO:0008006" key="4">
    <source>
        <dbReference type="Google" id="ProtNLM"/>
    </source>
</evidence>
<dbReference type="AlphaFoldDB" id="A0A7W6HVZ7"/>
<evidence type="ECO:0000256" key="1">
    <source>
        <dbReference type="SAM" id="SignalP"/>
    </source>
</evidence>
<keyword evidence="3" id="KW-1185">Reference proteome</keyword>
<organism evidence="2 3">
    <name type="scientific">Butyricimonas faecihominis</name>
    <dbReference type="NCBI Taxonomy" id="1472416"/>
    <lineage>
        <taxon>Bacteria</taxon>
        <taxon>Pseudomonadati</taxon>
        <taxon>Bacteroidota</taxon>
        <taxon>Bacteroidia</taxon>
        <taxon>Bacteroidales</taxon>
        <taxon>Odoribacteraceae</taxon>
        <taxon>Butyricimonas</taxon>
    </lineage>
</organism>
<dbReference type="InterPro" id="IPR032299">
    <property type="entry name" value="DUF4843"/>
</dbReference>
<dbReference type="OrthoDB" id="1094829at2"/>
<feature type="chain" id="PRO_5031097656" description="DUF4843 domain-containing protein" evidence="1">
    <location>
        <begin position="22"/>
        <end position="236"/>
    </location>
</feature>
<proteinExistence type="predicted"/>
<sequence>MKKLYYIFLLLIAFGSCKDNADYPFTGKDAVYFQLQTESYYWTKTLDSIVYSFAGKGVDQDTLWVRVNLAGEAAPEGRPVIVVVDEEKTTAEVGLHYEALQAEYELPRDSVYVNIPVVIYNKDEALENKQVVIALALKPSETLELGITERLSCRLLVSNMLGKPIYWEQTIKYDFGDYSRRKHELCMIELKRDFPVEASEYSNERTMWQVYGAYMSDYFEENYPIRDENNAIIEPW</sequence>
<keyword evidence="1" id="KW-0732">Signal</keyword>
<dbReference type="EMBL" id="JACIES010000003">
    <property type="protein sequence ID" value="MBB4025800.1"/>
    <property type="molecule type" value="Genomic_DNA"/>
</dbReference>
<comment type="caution">
    <text evidence="2">The sequence shown here is derived from an EMBL/GenBank/DDBJ whole genome shotgun (WGS) entry which is preliminary data.</text>
</comment>
<dbReference type="Pfam" id="PF16132">
    <property type="entry name" value="DUF4843"/>
    <property type="match status" value="1"/>
</dbReference>
<gene>
    <name evidence="2" type="ORF">GGR14_001584</name>
</gene>
<evidence type="ECO:0000313" key="2">
    <source>
        <dbReference type="EMBL" id="MBB4025800.1"/>
    </source>
</evidence>
<evidence type="ECO:0000313" key="3">
    <source>
        <dbReference type="Proteomes" id="UP000546007"/>
    </source>
</evidence>
<dbReference type="RefSeq" id="WP_124316583.1">
    <property type="nucleotide sequence ID" value="NZ_AP028155.1"/>
</dbReference>
<name>A0A7W6HVZ7_9BACT</name>
<dbReference type="GeneID" id="93100316"/>
<accession>A0A7W6HVZ7</accession>
<dbReference type="PROSITE" id="PS51257">
    <property type="entry name" value="PROKAR_LIPOPROTEIN"/>
    <property type="match status" value="1"/>
</dbReference>
<reference evidence="2 3" key="1">
    <citation type="submission" date="2020-08" db="EMBL/GenBank/DDBJ databases">
        <title>Genomic Encyclopedia of Type Strains, Phase IV (KMG-IV): sequencing the most valuable type-strain genomes for metagenomic binning, comparative biology and taxonomic classification.</title>
        <authorList>
            <person name="Goeker M."/>
        </authorList>
    </citation>
    <scope>NUCLEOTIDE SEQUENCE [LARGE SCALE GENOMIC DNA]</scope>
    <source>
        <strain evidence="2 3">DSM 105721</strain>
    </source>
</reference>
<feature type="signal peptide" evidence="1">
    <location>
        <begin position="1"/>
        <end position="21"/>
    </location>
</feature>
<dbReference type="Proteomes" id="UP000546007">
    <property type="component" value="Unassembled WGS sequence"/>
</dbReference>